<evidence type="ECO:0000313" key="2">
    <source>
        <dbReference type="Proteomes" id="UP000199339"/>
    </source>
</evidence>
<accession>A0A1I4T5S2</accession>
<keyword evidence="2" id="KW-1185">Reference proteome</keyword>
<dbReference type="RefSeq" id="WP_091999689.1">
    <property type="nucleotide sequence ID" value="NZ_FOUR01000002.1"/>
</dbReference>
<name>A0A1I4T5S2_9GAMM</name>
<dbReference type="EMBL" id="FOUR01000002">
    <property type="protein sequence ID" value="SFM72026.1"/>
    <property type="molecule type" value="Genomic_DNA"/>
</dbReference>
<dbReference type="Proteomes" id="UP000199339">
    <property type="component" value="Unassembled WGS sequence"/>
</dbReference>
<proteinExistence type="predicted"/>
<sequence>MATINIPDTTSVGELQKALAVVGKHLQYTARPGQPPKQEDIPHGHNRRTAHLQLVPGLADQTRNH</sequence>
<organism evidence="1 2">
    <name type="scientific">Marinobacter pelagius</name>
    <dbReference type="NCBI Taxonomy" id="379482"/>
    <lineage>
        <taxon>Bacteria</taxon>
        <taxon>Pseudomonadati</taxon>
        <taxon>Pseudomonadota</taxon>
        <taxon>Gammaproteobacteria</taxon>
        <taxon>Pseudomonadales</taxon>
        <taxon>Marinobacteraceae</taxon>
        <taxon>Marinobacter</taxon>
    </lineage>
</organism>
<evidence type="ECO:0000313" key="1">
    <source>
        <dbReference type="EMBL" id="SFM72026.1"/>
    </source>
</evidence>
<protein>
    <submittedName>
        <fullName evidence="1">Uncharacterized protein</fullName>
    </submittedName>
</protein>
<gene>
    <name evidence="1" type="ORF">SAMN04487961_1014</name>
</gene>
<dbReference type="AlphaFoldDB" id="A0A1I4T5S2"/>
<reference evidence="2" key="1">
    <citation type="submission" date="2016-10" db="EMBL/GenBank/DDBJ databases">
        <authorList>
            <person name="Varghese N."/>
            <person name="Submissions S."/>
        </authorList>
    </citation>
    <scope>NUCLEOTIDE SEQUENCE [LARGE SCALE GENOMIC DNA]</scope>
    <source>
        <strain evidence="2">CGMCC 1.6775</strain>
    </source>
</reference>